<dbReference type="OrthoDB" id="9814785at2"/>
<name>E9SBG2_RUMAL</name>
<dbReference type="AlphaFoldDB" id="E9SBG2"/>
<evidence type="ECO:0000313" key="2">
    <source>
        <dbReference type="EMBL" id="EGC03377.1"/>
    </source>
</evidence>
<accession>E9SBG2</accession>
<reference evidence="2 3" key="1">
    <citation type="submission" date="2011-02" db="EMBL/GenBank/DDBJ databases">
        <authorList>
            <person name="Nelson K.E."/>
            <person name="Sutton G."/>
            <person name="Torralba M."/>
            <person name="Durkin S."/>
            <person name="Harkins D."/>
            <person name="Montgomery R."/>
            <person name="Ziemer C."/>
            <person name="Klaassens E."/>
            <person name="Ocuiv P."/>
            <person name="Morrison M."/>
        </authorList>
    </citation>
    <scope>NUCLEOTIDE SEQUENCE [LARGE SCALE GENOMIC DNA]</scope>
    <source>
        <strain evidence="2 3">8</strain>
    </source>
</reference>
<dbReference type="InterPro" id="IPR025306">
    <property type="entry name" value="Zn-bnd_dom_prob"/>
</dbReference>
<evidence type="ECO:0000259" key="1">
    <source>
        <dbReference type="Pfam" id="PF13451"/>
    </source>
</evidence>
<organism evidence="2 3">
    <name type="scientific">Ruminococcus albus 8</name>
    <dbReference type="NCBI Taxonomy" id="246199"/>
    <lineage>
        <taxon>Bacteria</taxon>
        <taxon>Bacillati</taxon>
        <taxon>Bacillota</taxon>
        <taxon>Clostridia</taxon>
        <taxon>Eubacteriales</taxon>
        <taxon>Oscillospiraceae</taxon>
        <taxon>Ruminococcus</taxon>
    </lineage>
</organism>
<evidence type="ECO:0000313" key="3">
    <source>
        <dbReference type="Proteomes" id="UP000004259"/>
    </source>
</evidence>
<gene>
    <name evidence="2" type="ORF">CUS_4520</name>
</gene>
<feature type="domain" description="Probable zinc-binding" evidence="1">
    <location>
        <begin position="153"/>
        <end position="195"/>
    </location>
</feature>
<comment type="caution">
    <text evidence="2">The sequence shown here is derived from an EMBL/GenBank/DDBJ whole genome shotgun (WGS) entry which is preliminary data.</text>
</comment>
<sequence length="199" mass="23324">MEIIKEKLIGTYVFSIDEATVKGDHRGAIWFSSTPDVNIGDETMSLHFDRSKTEILCEYDFSKPAFANEYGEYIFRSPIKIGDIITGEDRKIPYIQFLDDKGNVIFKTVFVFSFTNGNTYCINFDLYLSKELRDQRYAVISDVLTNEPHRELKYIRCKECGKLFALSKNEIEWFNKKKFSLPKRCEDCRNKRKIRSDLS</sequence>
<dbReference type="Pfam" id="PF13451">
    <property type="entry name" value="zf_Tbcl"/>
    <property type="match status" value="1"/>
</dbReference>
<protein>
    <recommendedName>
        <fullName evidence="1">Probable zinc-binding domain-containing protein</fullName>
    </recommendedName>
</protein>
<dbReference type="EMBL" id="ADKM02000068">
    <property type="protein sequence ID" value="EGC03377.1"/>
    <property type="molecule type" value="Genomic_DNA"/>
</dbReference>
<dbReference type="Proteomes" id="UP000004259">
    <property type="component" value="Unassembled WGS sequence"/>
</dbReference>
<keyword evidence="3" id="KW-1185">Reference proteome</keyword>
<proteinExistence type="predicted"/>
<dbReference type="RefSeq" id="WP_002848898.1">
    <property type="nucleotide sequence ID" value="NZ_ADKM02000068.1"/>
</dbReference>